<evidence type="ECO:0000256" key="1">
    <source>
        <dbReference type="SAM" id="MobiDB-lite"/>
    </source>
</evidence>
<dbReference type="SUPFAM" id="SSF56300">
    <property type="entry name" value="Metallo-dependent phosphatases"/>
    <property type="match status" value="1"/>
</dbReference>
<dbReference type="InterPro" id="IPR029052">
    <property type="entry name" value="Metallo-depent_PP-like"/>
</dbReference>
<feature type="domain" description="Calcineurin-like phosphoesterase" evidence="2">
    <location>
        <begin position="150"/>
        <end position="440"/>
    </location>
</feature>
<protein>
    <submittedName>
        <fullName evidence="3">Purple acid phosphatase</fullName>
    </submittedName>
</protein>
<reference evidence="3" key="1">
    <citation type="journal article" date="2020" name="Fungal Divers.">
        <title>Resolving the Mortierellaceae phylogeny through synthesis of multi-gene phylogenetics and phylogenomics.</title>
        <authorList>
            <person name="Vandepol N."/>
            <person name="Liber J."/>
            <person name="Desiro A."/>
            <person name="Na H."/>
            <person name="Kennedy M."/>
            <person name="Barry K."/>
            <person name="Grigoriev I.V."/>
            <person name="Miller A.N."/>
            <person name="O'Donnell K."/>
            <person name="Stajich J.E."/>
            <person name="Bonito G."/>
        </authorList>
    </citation>
    <scope>NUCLEOTIDE SEQUENCE</scope>
    <source>
        <strain evidence="3">MES-2147</strain>
    </source>
</reference>
<feature type="region of interest" description="Disordered" evidence="1">
    <location>
        <begin position="514"/>
        <end position="541"/>
    </location>
</feature>
<proteinExistence type="predicted"/>
<evidence type="ECO:0000259" key="2">
    <source>
        <dbReference type="Pfam" id="PF00149"/>
    </source>
</evidence>
<dbReference type="PANTHER" id="PTHR32440">
    <property type="entry name" value="PHOSPHATASE DCR2-RELATED-RELATED"/>
    <property type="match status" value="1"/>
</dbReference>
<keyword evidence="4" id="KW-1185">Reference proteome</keyword>
<dbReference type="PANTHER" id="PTHR32440:SF0">
    <property type="entry name" value="PHOSPHATASE DCR2-RELATED"/>
    <property type="match status" value="1"/>
</dbReference>
<dbReference type="OrthoDB" id="783096at2759"/>
<name>A0A9P6M860_9FUNG</name>
<dbReference type="AlphaFoldDB" id="A0A9P6M860"/>
<organism evidence="3 4">
    <name type="scientific">Modicella reniformis</name>
    <dbReference type="NCBI Taxonomy" id="1440133"/>
    <lineage>
        <taxon>Eukaryota</taxon>
        <taxon>Fungi</taxon>
        <taxon>Fungi incertae sedis</taxon>
        <taxon>Mucoromycota</taxon>
        <taxon>Mortierellomycotina</taxon>
        <taxon>Mortierellomycetes</taxon>
        <taxon>Mortierellales</taxon>
        <taxon>Mortierellaceae</taxon>
        <taxon>Modicella</taxon>
    </lineage>
</organism>
<accession>A0A9P6M860</accession>
<comment type="caution">
    <text evidence="3">The sequence shown here is derived from an EMBL/GenBank/DDBJ whole genome shotgun (WGS) entry which is preliminary data.</text>
</comment>
<dbReference type="CDD" id="cd07383">
    <property type="entry name" value="MPP_Dcr2"/>
    <property type="match status" value="1"/>
</dbReference>
<dbReference type="Gene3D" id="3.60.21.10">
    <property type="match status" value="1"/>
</dbReference>
<feature type="region of interest" description="Disordered" evidence="1">
    <location>
        <begin position="296"/>
        <end position="328"/>
    </location>
</feature>
<dbReference type="EMBL" id="JAAAHW010004499">
    <property type="protein sequence ID" value="KAF9973835.1"/>
    <property type="molecule type" value="Genomic_DNA"/>
</dbReference>
<dbReference type="InterPro" id="IPR004843">
    <property type="entry name" value="Calcineurin-like_PHP"/>
</dbReference>
<sequence>MDDSWTRINRPIITGTLKRYLYLFYKSVPGERSITSINLSLKEGQQQQPGQDQDKESIDTGIRFKNQNVYVTYKRGPWRRGNRRDRVYAMDNIAILLGSNPMVPYGWNAAAFEHHAHQELPNWDVQLIYRTGNKALPQMAPLRFHQDGSFKIVQFADIHMATGPHSCHQAPVNMPCTGDINTLEMMERMLDMEKPDLVAYTGDNVDGVTSKDALSTILKYSKPVIDRRIPWTIVFGNHDEEGDLSREEMISSVQDLPYSLSQRGPPGISGTGNYHLSIYGYKRGHGYLIKDESSKEEDMFEDMMEEQKEKEDQDEDEDEPIKQVENDTTSKEKSLFTLYFLDSGAYSFSLTYPGWDWIKEDQVEWFRQTSKAITSQYHKNQVPNALAFFHIPIPEYALVEDGHIVGEKNENVSGPSYNSGMFAAFLESKDVRATTVGHDHLNNFCLDHRGINLCFGGGLGYGSYGKPDIPRRSRVFELRKNGDRADTWKRLDNEEMTLVGQQTLYIGKKTSPCTSCSGDDPAGYGSSSSRTRPIRLEEEPVESVTQFRYDL</sequence>
<dbReference type="Pfam" id="PF00149">
    <property type="entry name" value="Metallophos"/>
    <property type="match status" value="1"/>
</dbReference>
<dbReference type="GO" id="GO:0004721">
    <property type="term" value="F:phosphoprotein phosphatase activity"/>
    <property type="evidence" value="ECO:0007669"/>
    <property type="project" value="TreeGrafter"/>
</dbReference>
<evidence type="ECO:0000313" key="3">
    <source>
        <dbReference type="EMBL" id="KAF9973835.1"/>
    </source>
</evidence>
<gene>
    <name evidence="3" type="primary">SIA1</name>
    <name evidence="3" type="ORF">BGZ65_009040</name>
</gene>
<evidence type="ECO:0000313" key="4">
    <source>
        <dbReference type="Proteomes" id="UP000749646"/>
    </source>
</evidence>
<dbReference type="GO" id="GO:0005737">
    <property type="term" value="C:cytoplasm"/>
    <property type="evidence" value="ECO:0007669"/>
    <property type="project" value="TreeGrafter"/>
</dbReference>
<dbReference type="Proteomes" id="UP000749646">
    <property type="component" value="Unassembled WGS sequence"/>
</dbReference>